<keyword evidence="1" id="KW-1133">Transmembrane helix</keyword>
<organism evidence="2 3">
    <name type="scientific">Phocaeicola coprocola</name>
    <dbReference type="NCBI Taxonomy" id="310298"/>
    <lineage>
        <taxon>Bacteria</taxon>
        <taxon>Pseudomonadati</taxon>
        <taxon>Bacteroidota</taxon>
        <taxon>Bacteroidia</taxon>
        <taxon>Bacteroidales</taxon>
        <taxon>Bacteroidaceae</taxon>
        <taxon>Phocaeicola</taxon>
    </lineage>
</organism>
<sequence>MKNKITITFVFTLLVVCGLLALYYLPPVNFNGSPLRKVDLLSDLRPDPVIEEVSDTDSIPLPVVAKPIFVDTCKAGMTCIEDYADSLELGMGAFYEALENRASLNRPVRIAYFGDSFIEGDILTADLRTLFQQKFGGRGVGYMPVTSRIAGFRPTVKHTFSGWESHAITDSVAFHRSMQDISNHYFIPRQGASVSLKGGKNYTSCLDTCDISSFYFFSSDSVKLSVQVNGGEDTEYIFPGDSTGMQVAQVEGRIGNVSWNVLQAGKNTRCFAATMDSKEGVILDNFSTRGSSGQQLTSIPLSILKAYNRLRTYDLIVLQYGLNVASENVSNYSYYTHEMEKVVRHLKEAFPEAAILIIGIGDRENKTETGELRTMPGVKNLIRYQQALAANTHVAFWNMFEAMGGEGSMVEMVNSKPAMANYDYTHINFRGGKHLAKILFEALMYDKEQYEKRKAYEN</sequence>
<dbReference type="AlphaFoldDB" id="A0A412GWY2"/>
<dbReference type="EMBL" id="QRUU01000006">
    <property type="protein sequence ID" value="RGR99398.1"/>
    <property type="molecule type" value="Genomic_DNA"/>
</dbReference>
<reference evidence="2 3" key="1">
    <citation type="submission" date="2018-08" db="EMBL/GenBank/DDBJ databases">
        <title>A genome reference for cultivated species of the human gut microbiota.</title>
        <authorList>
            <person name="Zou Y."/>
            <person name="Xue W."/>
            <person name="Luo G."/>
        </authorList>
    </citation>
    <scope>NUCLEOTIDE SEQUENCE [LARGE SCALE GENOMIC DNA]</scope>
    <source>
        <strain evidence="2 3">AF24-2</strain>
    </source>
</reference>
<keyword evidence="1" id="KW-0812">Transmembrane</keyword>
<evidence type="ECO:0008006" key="4">
    <source>
        <dbReference type="Google" id="ProtNLM"/>
    </source>
</evidence>
<evidence type="ECO:0000256" key="1">
    <source>
        <dbReference type="SAM" id="Phobius"/>
    </source>
</evidence>
<dbReference type="RefSeq" id="WP_118483061.1">
    <property type="nucleotide sequence ID" value="NZ_CATZZN010000037.1"/>
</dbReference>
<name>A0A412GWY2_9BACT</name>
<feature type="transmembrane region" description="Helical" evidence="1">
    <location>
        <begin position="7"/>
        <end position="25"/>
    </location>
</feature>
<dbReference type="Gene3D" id="3.40.50.1110">
    <property type="entry name" value="SGNH hydrolase"/>
    <property type="match status" value="1"/>
</dbReference>
<keyword evidence="3" id="KW-1185">Reference proteome</keyword>
<evidence type="ECO:0000313" key="2">
    <source>
        <dbReference type="EMBL" id="RGR99398.1"/>
    </source>
</evidence>
<evidence type="ECO:0000313" key="3">
    <source>
        <dbReference type="Proteomes" id="UP000285864"/>
    </source>
</evidence>
<proteinExistence type="predicted"/>
<protein>
    <recommendedName>
        <fullName evidence="4">SGNH hydrolase-type esterase domain-containing protein</fullName>
    </recommendedName>
</protein>
<dbReference type="SUPFAM" id="SSF52266">
    <property type="entry name" value="SGNH hydrolase"/>
    <property type="match status" value="1"/>
</dbReference>
<dbReference type="Gene3D" id="2.60.120.1360">
    <property type="match status" value="1"/>
</dbReference>
<comment type="caution">
    <text evidence="2">The sequence shown here is derived from an EMBL/GenBank/DDBJ whole genome shotgun (WGS) entry which is preliminary data.</text>
</comment>
<accession>A0A412GWY2</accession>
<gene>
    <name evidence="2" type="ORF">DWY20_02330</name>
</gene>
<keyword evidence="1" id="KW-0472">Membrane</keyword>
<dbReference type="Proteomes" id="UP000285864">
    <property type="component" value="Unassembled WGS sequence"/>
</dbReference>
<dbReference type="InterPro" id="IPR036514">
    <property type="entry name" value="SGNH_hydro_sf"/>
</dbReference>
<dbReference type="GO" id="GO:0016788">
    <property type="term" value="F:hydrolase activity, acting on ester bonds"/>
    <property type="evidence" value="ECO:0007669"/>
    <property type="project" value="UniProtKB-ARBA"/>
</dbReference>